<proteinExistence type="predicted"/>
<accession>A0ABW2CCF7</accession>
<feature type="transmembrane region" description="Helical" evidence="2">
    <location>
        <begin position="190"/>
        <end position="217"/>
    </location>
</feature>
<feature type="transmembrane region" description="Helical" evidence="2">
    <location>
        <begin position="420"/>
        <end position="439"/>
    </location>
</feature>
<gene>
    <name evidence="3" type="ORF">ACFQKB_03375</name>
</gene>
<feature type="transmembrane region" description="Helical" evidence="2">
    <location>
        <begin position="326"/>
        <end position="347"/>
    </location>
</feature>
<keyword evidence="2" id="KW-1133">Transmembrane helix</keyword>
<feature type="transmembrane region" description="Helical" evidence="2">
    <location>
        <begin position="27"/>
        <end position="46"/>
    </location>
</feature>
<feature type="transmembrane region" description="Helical" evidence="2">
    <location>
        <begin position="114"/>
        <end position="132"/>
    </location>
</feature>
<keyword evidence="4" id="KW-1185">Reference proteome</keyword>
<evidence type="ECO:0000313" key="4">
    <source>
        <dbReference type="Proteomes" id="UP001596380"/>
    </source>
</evidence>
<feature type="region of interest" description="Disordered" evidence="1">
    <location>
        <begin position="1"/>
        <end position="22"/>
    </location>
</feature>
<dbReference type="RefSeq" id="WP_378063031.1">
    <property type="nucleotide sequence ID" value="NZ_JBHSXS010000001.1"/>
</dbReference>
<dbReference type="InterPro" id="IPR018650">
    <property type="entry name" value="STSV1_Orf64"/>
</dbReference>
<evidence type="ECO:0000256" key="2">
    <source>
        <dbReference type="SAM" id="Phobius"/>
    </source>
</evidence>
<keyword evidence="2" id="KW-0472">Membrane</keyword>
<organism evidence="3 4">
    <name type="scientific">Actinomadura yumaensis</name>
    <dbReference type="NCBI Taxonomy" id="111807"/>
    <lineage>
        <taxon>Bacteria</taxon>
        <taxon>Bacillati</taxon>
        <taxon>Actinomycetota</taxon>
        <taxon>Actinomycetes</taxon>
        <taxon>Streptosporangiales</taxon>
        <taxon>Thermomonosporaceae</taxon>
        <taxon>Actinomadura</taxon>
    </lineage>
</organism>
<comment type="caution">
    <text evidence="3">The sequence shown here is derived from an EMBL/GenBank/DDBJ whole genome shotgun (WGS) entry which is preliminary data.</text>
</comment>
<dbReference type="Pfam" id="PF09852">
    <property type="entry name" value="DUF2079"/>
    <property type="match status" value="1"/>
</dbReference>
<protein>
    <submittedName>
        <fullName evidence="3">DUF2079 domain-containing protein</fullName>
    </submittedName>
</protein>
<evidence type="ECO:0000256" key="1">
    <source>
        <dbReference type="SAM" id="MobiDB-lite"/>
    </source>
</evidence>
<reference evidence="4" key="1">
    <citation type="journal article" date="2019" name="Int. J. Syst. Evol. Microbiol.">
        <title>The Global Catalogue of Microorganisms (GCM) 10K type strain sequencing project: providing services to taxonomists for standard genome sequencing and annotation.</title>
        <authorList>
            <consortium name="The Broad Institute Genomics Platform"/>
            <consortium name="The Broad Institute Genome Sequencing Center for Infectious Disease"/>
            <person name="Wu L."/>
            <person name="Ma J."/>
        </authorList>
    </citation>
    <scope>NUCLEOTIDE SEQUENCE [LARGE SCALE GENOMIC DNA]</scope>
    <source>
        <strain evidence="4">JCM 3369</strain>
    </source>
</reference>
<dbReference type="EMBL" id="JBHSXS010000001">
    <property type="protein sequence ID" value="MFC6878803.1"/>
    <property type="molecule type" value="Genomic_DNA"/>
</dbReference>
<evidence type="ECO:0000313" key="3">
    <source>
        <dbReference type="EMBL" id="MFC6878803.1"/>
    </source>
</evidence>
<feature type="transmembrane region" description="Helical" evidence="2">
    <location>
        <begin position="260"/>
        <end position="281"/>
    </location>
</feature>
<keyword evidence="2" id="KW-0812">Transmembrane</keyword>
<sequence>MAEAVIVEGPADGAPAGRERRSRRPDAALAALVAAAAVLNAAYSLMRLRAFRASTYDLVIFDQAVRSYSRFDAPVAMVKGVHNGFGPDFAILGDHFSPLLAVIAPFYRLHDGPGTLLVAQGVLLALAIVPIWRYTSRRLGDRAAFCASAAYALSWPVAEALAFDFHEVAFVPLLSALMVERYDAGRRGQAAVAAFVLLLAKEDMGLLLAGFGLYLLVRRQQEPAPVPGDGATRADAGRTSRLRGLLQWVRRLPEDRRAGAAYILVGLVATWVCSRLLIAAFGGDNDYYWAYGSLGPDLPRAAVHVLTHPWDAVAALGTPPRKLGTLALLVLPLLLLPLASPLALTAVPLLAERMLASSFPNWWEPSYHYNAFIIAVLVLAAVDGAVRLRERLLPRLRRSARWRWIARAARWPGGAGAPRALPLAAVLVATAVSVPFFAWKHMADPALWRRNERARAADAVAARIPDGALVESANVVGPALTSRTRVLLWDQVPRGAPWVVADVERREFPFASVDEQRRRVAELLAGGYEEVVRRDGYVVLRRDVPGPW</sequence>
<dbReference type="Proteomes" id="UP001596380">
    <property type="component" value="Unassembled WGS sequence"/>
</dbReference>
<name>A0ABW2CCF7_9ACTN</name>
<feature type="transmembrane region" description="Helical" evidence="2">
    <location>
        <begin position="367"/>
        <end position="388"/>
    </location>
</feature>